<keyword evidence="6 7" id="KW-0961">Cell wall biogenesis/degradation</keyword>
<evidence type="ECO:0000256" key="7">
    <source>
        <dbReference type="HAMAP-Rule" id="MF_02065"/>
    </source>
</evidence>
<keyword evidence="7" id="KW-0997">Cell inner membrane</keyword>
<keyword evidence="1 7" id="KW-1003">Cell membrane</keyword>
<dbReference type="RefSeq" id="WP_123791512.1">
    <property type="nucleotide sequence ID" value="NZ_RKQK01000001.1"/>
</dbReference>
<comment type="caution">
    <text evidence="8">The sequence shown here is derived from an EMBL/GenBank/DDBJ whole genome shotgun (WGS) entry which is preliminary data.</text>
</comment>
<dbReference type="GO" id="GO:0071555">
    <property type="term" value="P:cell wall organization"/>
    <property type="evidence" value="ECO:0007669"/>
    <property type="project" value="UniProtKB-KW"/>
</dbReference>
<feature type="site" description="Important for catalytic activity" evidence="7">
    <location>
        <position position="266"/>
    </location>
</feature>
<comment type="similarity">
    <text evidence="7">Belongs to the transglycosylase MltG family.</text>
</comment>
<dbReference type="InterPro" id="IPR003770">
    <property type="entry name" value="MLTG-like"/>
</dbReference>
<evidence type="ECO:0000256" key="4">
    <source>
        <dbReference type="ARBA" id="ARBA00023136"/>
    </source>
</evidence>
<dbReference type="Gene3D" id="3.30.160.60">
    <property type="entry name" value="Classic Zinc Finger"/>
    <property type="match status" value="1"/>
</dbReference>
<protein>
    <recommendedName>
        <fullName evidence="7">Endolytic murein transglycosylase</fullName>
        <ecNumber evidence="7">4.2.2.29</ecNumber>
    </recommendedName>
    <alternativeName>
        <fullName evidence="7">Peptidoglycan lytic transglycosylase</fullName>
    </alternativeName>
    <alternativeName>
        <fullName evidence="7">Peptidoglycan polymerization terminase</fullName>
    </alternativeName>
</protein>
<sequence length="390" mass="42008">MWRSIASNALTLLIVALVAMAGAIAWGKGQYTAQGPLESAICLRVQPGSTMTRVSRNLQDQGAVSSGSIFRIGAEYTDKMNQLKAGAFLVPEKSSMAEITDIITRGGASTCGTEVVYRVGVTRTDVLVRELDPATQSYSTVAEFYPDVTGNEATEIPAKYTEVREASDTRFRISVAEGTTVWRVIESLKGVDFITGSVEVDEMPAEGTLAPDSYEVKVGSDVDELIARMTAAQDKRLAEIWDTRADDLPISTPEEALILASIIEKETGIPEERREVASVFVNRLNQGMRLQTDPTVVYGVSNGVGFLGRGLRQSELQSDSPYNTYVIPALPPGPIANPGLASLEAAVNPDETPYIFFVADGTGGHAFAVTLADHNANVAKWRQIEAERAN</sequence>
<reference evidence="8 9" key="1">
    <citation type="submission" date="2018-11" db="EMBL/GenBank/DDBJ databases">
        <title>Genomic Encyclopedia of Type Strains, Phase IV (KMG-IV): sequencing the most valuable type-strain genomes for metagenomic binning, comparative biology and taxonomic classification.</title>
        <authorList>
            <person name="Goeker M."/>
        </authorList>
    </citation>
    <scope>NUCLEOTIDE SEQUENCE [LARGE SCALE GENOMIC DNA]</scope>
    <source>
        <strain evidence="8 9">DSM 104731</strain>
    </source>
</reference>
<evidence type="ECO:0000256" key="3">
    <source>
        <dbReference type="ARBA" id="ARBA00022989"/>
    </source>
</evidence>
<evidence type="ECO:0000256" key="5">
    <source>
        <dbReference type="ARBA" id="ARBA00023239"/>
    </source>
</evidence>
<comment type="function">
    <text evidence="7">Functions as a peptidoglycan terminase that cleaves nascent peptidoglycan strands endolytically to terminate their elongation.</text>
</comment>
<dbReference type="PANTHER" id="PTHR30518">
    <property type="entry name" value="ENDOLYTIC MUREIN TRANSGLYCOSYLASE"/>
    <property type="match status" value="1"/>
</dbReference>
<dbReference type="Proteomes" id="UP000269689">
    <property type="component" value="Unassembled WGS sequence"/>
</dbReference>
<dbReference type="NCBIfam" id="TIGR00247">
    <property type="entry name" value="endolytic transglycosylase MltG"/>
    <property type="match status" value="1"/>
</dbReference>
<dbReference type="Pfam" id="PF02618">
    <property type="entry name" value="YceG"/>
    <property type="match status" value="1"/>
</dbReference>
<proteinExistence type="inferred from homology"/>
<dbReference type="EMBL" id="RKQK01000001">
    <property type="protein sequence ID" value="RPE71282.1"/>
    <property type="molecule type" value="Genomic_DNA"/>
</dbReference>
<dbReference type="GO" id="GO:0008932">
    <property type="term" value="F:lytic endotransglycosylase activity"/>
    <property type="evidence" value="ECO:0007669"/>
    <property type="project" value="UniProtKB-UniRule"/>
</dbReference>
<dbReference type="OrthoDB" id="9814591at2"/>
<evidence type="ECO:0000313" key="8">
    <source>
        <dbReference type="EMBL" id="RPE71282.1"/>
    </source>
</evidence>
<evidence type="ECO:0000256" key="6">
    <source>
        <dbReference type="ARBA" id="ARBA00023316"/>
    </source>
</evidence>
<evidence type="ECO:0000256" key="1">
    <source>
        <dbReference type="ARBA" id="ARBA00022475"/>
    </source>
</evidence>
<dbReference type="PANTHER" id="PTHR30518:SF2">
    <property type="entry name" value="ENDOLYTIC MUREIN TRANSGLYCOSYLASE"/>
    <property type="match status" value="1"/>
</dbReference>
<comment type="catalytic activity">
    <reaction evidence="7">
        <text>a peptidoglycan chain = a peptidoglycan chain with N-acetyl-1,6-anhydromuramyl-[peptide] at the reducing end + a peptidoglycan chain with N-acetylglucosamine at the non-reducing end.</text>
        <dbReference type="EC" id="4.2.2.29"/>
    </reaction>
</comment>
<dbReference type="CDD" id="cd08010">
    <property type="entry name" value="MltG_like"/>
    <property type="match status" value="1"/>
</dbReference>
<dbReference type="HAMAP" id="MF_02065">
    <property type="entry name" value="MltG"/>
    <property type="match status" value="1"/>
</dbReference>
<name>A0A3N4UL06_9RHOB</name>
<dbReference type="GO" id="GO:0009252">
    <property type="term" value="P:peptidoglycan biosynthetic process"/>
    <property type="evidence" value="ECO:0007669"/>
    <property type="project" value="UniProtKB-UniRule"/>
</dbReference>
<keyword evidence="3 7" id="KW-1133">Transmembrane helix</keyword>
<keyword evidence="2 7" id="KW-0812">Transmembrane</keyword>
<keyword evidence="4 7" id="KW-0472">Membrane</keyword>
<accession>A0A3N4UL06</accession>
<organism evidence="8 9">
    <name type="scientific">Pacificibacter maritimus</name>
    <dbReference type="NCBI Taxonomy" id="762213"/>
    <lineage>
        <taxon>Bacteria</taxon>
        <taxon>Pseudomonadati</taxon>
        <taxon>Pseudomonadota</taxon>
        <taxon>Alphaproteobacteria</taxon>
        <taxon>Rhodobacterales</taxon>
        <taxon>Roseobacteraceae</taxon>
        <taxon>Pacificibacter</taxon>
    </lineage>
</organism>
<dbReference type="GO" id="GO:0005886">
    <property type="term" value="C:plasma membrane"/>
    <property type="evidence" value="ECO:0007669"/>
    <property type="project" value="UniProtKB-UniRule"/>
</dbReference>
<dbReference type="AlphaFoldDB" id="A0A3N4UL06"/>
<evidence type="ECO:0000256" key="2">
    <source>
        <dbReference type="ARBA" id="ARBA00022692"/>
    </source>
</evidence>
<keyword evidence="9" id="KW-1185">Reference proteome</keyword>
<evidence type="ECO:0000313" key="9">
    <source>
        <dbReference type="Proteomes" id="UP000269689"/>
    </source>
</evidence>
<gene>
    <name evidence="7" type="primary">mltG</name>
    <name evidence="8" type="ORF">EDD53_0398</name>
</gene>
<keyword evidence="5 7" id="KW-0456">Lyase</keyword>
<dbReference type="Gene3D" id="3.30.1490.480">
    <property type="entry name" value="Endolytic murein transglycosylase"/>
    <property type="match status" value="1"/>
</dbReference>
<dbReference type="EC" id="4.2.2.29" evidence="7"/>